<evidence type="ECO:0000313" key="2">
    <source>
        <dbReference type="EMBL" id="MCA9381688.1"/>
    </source>
</evidence>
<reference evidence="2" key="2">
    <citation type="journal article" date="2021" name="Microbiome">
        <title>Successional dynamics and alternative stable states in a saline activated sludge microbial community over 9 years.</title>
        <authorList>
            <person name="Wang Y."/>
            <person name="Ye J."/>
            <person name="Ju F."/>
            <person name="Liu L."/>
            <person name="Boyd J.A."/>
            <person name="Deng Y."/>
            <person name="Parks D.H."/>
            <person name="Jiang X."/>
            <person name="Yin X."/>
            <person name="Woodcroft B.J."/>
            <person name="Tyson G.W."/>
            <person name="Hugenholtz P."/>
            <person name="Polz M.F."/>
            <person name="Zhang T."/>
        </authorList>
    </citation>
    <scope>NUCLEOTIDE SEQUENCE</scope>
    <source>
        <strain evidence="2">HKST-UBA13</strain>
    </source>
</reference>
<evidence type="ECO:0000313" key="3">
    <source>
        <dbReference type="Proteomes" id="UP000775877"/>
    </source>
</evidence>
<name>A0A955RH86_9BACT</name>
<keyword evidence="1" id="KW-0812">Transmembrane</keyword>
<keyword evidence="1" id="KW-0472">Membrane</keyword>
<dbReference type="EMBL" id="JAGQLJ010000158">
    <property type="protein sequence ID" value="MCA9381688.1"/>
    <property type="molecule type" value="Genomic_DNA"/>
</dbReference>
<comment type="caution">
    <text evidence="2">The sequence shown here is derived from an EMBL/GenBank/DDBJ whole genome shotgun (WGS) entry which is preliminary data.</text>
</comment>
<reference evidence="2" key="1">
    <citation type="submission" date="2020-04" db="EMBL/GenBank/DDBJ databases">
        <authorList>
            <person name="Zhang T."/>
        </authorList>
    </citation>
    <scope>NUCLEOTIDE SEQUENCE</scope>
    <source>
        <strain evidence="2">HKST-UBA13</strain>
    </source>
</reference>
<dbReference type="Proteomes" id="UP000775877">
    <property type="component" value="Unassembled WGS sequence"/>
</dbReference>
<gene>
    <name evidence="2" type="ORF">KC678_05460</name>
</gene>
<proteinExistence type="predicted"/>
<evidence type="ECO:0000256" key="1">
    <source>
        <dbReference type="SAM" id="Phobius"/>
    </source>
</evidence>
<accession>A0A955RH86</accession>
<feature type="non-terminal residue" evidence="2">
    <location>
        <position position="1"/>
    </location>
</feature>
<sequence length="571" mass="64202">IVDEVESGISTDQNGNPVINIYREGQVDDLPLDDNDLQRLLTFFKDNNLIDEDYASLYKNFPKDFPISNMLVIYPGVVPEEDDLYNRIEDAILQVSDELFKDMFLSPDNTCRIGGSYVIILSDKPMGDYASLTAQNYKLSDDLMIKAIVLNADRIGNKSITGSDGEGDFTEYINKSISLGLEAMFIEHLASSALFYEGGCISQYLQASELTQVYFENPELSDEIDLNIIQSEFYFAFVQAAKNLDYDEFARRYSNAHRKQPPYMSRDFYDNYINTAVGDAYEIIADQDKKYMENIFPSEGPISKENVINLLLIAGAITVAAAPIAGGIYVKRRRDLRKQSYTEAQMGEQVNNYMAAIYNLQNSTPNESSLGIVDVIDYIEGMMSIQQSFNFNERQFREAAIKGNLADSYANFYSAQGQAAYVSRLVHKARQKVNTYDQDSVNAWNDQVSKIPEETRQAFGIEYIRINNQKIVNPISSISGFDNADPDSALGVVTEQTGITDFIGGLDKELLVVMRAAGKPGGLRSFWGRGEIRTNRFDLYGDGKTEQYILHNKVVITVDEDGKLSFSNPEQ</sequence>
<keyword evidence="1" id="KW-1133">Transmembrane helix</keyword>
<protein>
    <submittedName>
        <fullName evidence="2">Uncharacterized protein</fullName>
    </submittedName>
</protein>
<organism evidence="2 3">
    <name type="scientific">Candidatus Dojkabacteria bacterium</name>
    <dbReference type="NCBI Taxonomy" id="2099670"/>
    <lineage>
        <taxon>Bacteria</taxon>
        <taxon>Candidatus Dojkabacteria</taxon>
    </lineage>
</organism>
<feature type="transmembrane region" description="Helical" evidence="1">
    <location>
        <begin position="307"/>
        <end position="330"/>
    </location>
</feature>
<dbReference type="AlphaFoldDB" id="A0A955RH86"/>